<dbReference type="PIRSF" id="PIRSF017689">
    <property type="entry name" value="SepSecS"/>
    <property type="match status" value="1"/>
</dbReference>
<comment type="pathway">
    <text evidence="3 18">Aminoacyl-tRNA biosynthesis; selenocysteinyl-tRNA(Sec) biosynthesis; selenocysteinyl-tRNA(Sec) from L-seryl-tRNA(Sec) (archaeal/eukaryal route): step 2/2.</text>
</comment>
<evidence type="ECO:0000256" key="20">
    <source>
        <dbReference type="PIRSR" id="PIRSR017689-50"/>
    </source>
</evidence>
<dbReference type="OrthoDB" id="10263545at2759"/>
<keyword evidence="12 18" id="KW-0711">Selenium</keyword>
<evidence type="ECO:0000256" key="4">
    <source>
        <dbReference type="ARBA" id="ARBA00007037"/>
    </source>
</evidence>
<comment type="function">
    <text evidence="2 18">Converts O-phosphoseryl-tRNA(Sec) to selenocysteinyl-tRNA(Sec) required for selenoprotein biosynthesis.</text>
</comment>
<dbReference type="InterPro" id="IPR015424">
    <property type="entry name" value="PyrdxlP-dep_Trfase"/>
</dbReference>
<dbReference type="Gene3D" id="3.40.640.10">
    <property type="entry name" value="Type I PLP-dependent aspartate aminotransferase-like (Major domain)"/>
    <property type="match status" value="1"/>
</dbReference>
<evidence type="ECO:0000256" key="12">
    <source>
        <dbReference type="ARBA" id="ARBA00023266"/>
    </source>
</evidence>
<comment type="cofactor">
    <cofactor evidence="1 18 20">
        <name>pyridoxal 5'-phosphate</name>
        <dbReference type="ChEBI" id="CHEBI:597326"/>
    </cofactor>
</comment>
<comment type="similarity">
    <text evidence="4 18">Belongs to the SepSecS family.</text>
</comment>
<dbReference type="InterPro" id="IPR015421">
    <property type="entry name" value="PyrdxlP-dep_Trfase_major"/>
</dbReference>
<dbReference type="UniPathway" id="UPA00906">
    <property type="reaction ID" value="UER00898"/>
</dbReference>
<feature type="modified residue" description="N6-(pyridoxal phosphate)lysine" evidence="20">
    <location>
        <position position="284"/>
    </location>
</feature>
<dbReference type="GO" id="GO:0001717">
    <property type="term" value="P:conversion of seryl-tRNAsec to selenocys-tRNAsec"/>
    <property type="evidence" value="ECO:0007669"/>
    <property type="project" value="UniProtKB-UniRule"/>
</dbReference>
<feature type="binding site" evidence="19">
    <location>
        <position position="105"/>
    </location>
    <ligand>
        <name>substrate</name>
    </ligand>
</feature>
<dbReference type="EMBL" id="CAIIXF020000005">
    <property type="protein sequence ID" value="CAH1783959.1"/>
    <property type="molecule type" value="Genomic_DNA"/>
</dbReference>
<evidence type="ECO:0000256" key="2">
    <source>
        <dbReference type="ARBA" id="ARBA00002552"/>
    </source>
</evidence>
<evidence type="ECO:0000256" key="11">
    <source>
        <dbReference type="ARBA" id="ARBA00022917"/>
    </source>
</evidence>
<keyword evidence="11 18" id="KW-0648">Protein biosynthesis</keyword>
<dbReference type="InterPro" id="IPR019872">
    <property type="entry name" value="Sec-tRNA_Se_transferase"/>
</dbReference>
<feature type="binding site" evidence="19">
    <location>
        <position position="98"/>
    </location>
    <ligand>
        <name>substrate</name>
    </ligand>
</feature>
<sequence length="495" mass="54790">MNAQNFRLCEKLVSPAYVKQAEEARKSHETKIRILLEQRKWPEEGWEDGVIELMLDELALMDSNNFPGNCGVGEREARVVSKLVQQRHYRLGHGIGRSGDIAAIQPKAAGSSVLMKLTNSMVLDLLKITGVPNVKACFLVPMATGMSLVLCMLTLRQSRPKARYVIWPRIDQKSCFKSILTAGYEPVVIENKQVGDELQTDVEAIEQKINELGAENILCVLTTTSCFAPRIPDRLEEVAKLCSKYSVGHIVNNAYGVQSTKCMHLIHQASRVGRLDAFVQSTDKNLLVPVGGAIIAGFDITFIETVSKTYPGRASASPSIDVFITLLSLGQHGYKRLLAERKQLYKNMQEQLRKCAEKHGERLLDISHNPISMAISLKCETPVSNVTELGSMLFTRYVSGTRVVNCTETKEIGGHKFIGFGSHANSYPCAYLTAAAAIGVTQTDIDLFIKRLDKVMGKWKAPNVRNKVDTVSDDMDKVELNGDVSDTAKELDEKS</sequence>
<keyword evidence="8 18" id="KW-0808">Transferase</keyword>
<evidence type="ECO:0000256" key="5">
    <source>
        <dbReference type="ARBA" id="ARBA00012464"/>
    </source>
</evidence>
<dbReference type="GO" id="GO:0005737">
    <property type="term" value="C:cytoplasm"/>
    <property type="evidence" value="ECO:0007669"/>
    <property type="project" value="UniProtKB-SubCell"/>
</dbReference>
<feature type="site" description="May act as a substrate filter by repelling compounds with a negatively charged alpha-carboxylate" evidence="20">
    <location>
        <position position="74"/>
    </location>
</feature>
<evidence type="ECO:0000256" key="13">
    <source>
        <dbReference type="ARBA" id="ARBA00026053"/>
    </source>
</evidence>
<keyword evidence="10 18" id="KW-0663">Pyridoxal phosphate</keyword>
<dbReference type="SUPFAM" id="SSF53383">
    <property type="entry name" value="PLP-dependent transferases"/>
    <property type="match status" value="1"/>
</dbReference>
<dbReference type="Proteomes" id="UP000749559">
    <property type="component" value="Unassembled WGS sequence"/>
</dbReference>
<dbReference type="InterPro" id="IPR008829">
    <property type="entry name" value="SepSecS/SepCysS"/>
</dbReference>
<dbReference type="GO" id="GO:0001514">
    <property type="term" value="P:selenocysteine incorporation"/>
    <property type="evidence" value="ECO:0007669"/>
    <property type="project" value="TreeGrafter"/>
</dbReference>
<feature type="binding site" evidence="19">
    <location>
        <position position="271"/>
    </location>
    <ligand>
        <name>tRNA</name>
        <dbReference type="ChEBI" id="CHEBI:17843"/>
    </ligand>
</feature>
<accession>A0A8J1XF01</accession>
<keyword evidence="18" id="KW-0963">Cytoplasm</keyword>
<reference evidence="21" key="1">
    <citation type="submission" date="2022-03" db="EMBL/GenBank/DDBJ databases">
        <authorList>
            <person name="Martin C."/>
        </authorList>
    </citation>
    <scope>NUCLEOTIDE SEQUENCE</scope>
</reference>
<dbReference type="Pfam" id="PF05889">
    <property type="entry name" value="SepSecS"/>
    <property type="match status" value="1"/>
</dbReference>
<comment type="catalytic activity">
    <reaction evidence="17 18">
        <text>O-phospho-L-seryl-tRNA(Sec) + selenophosphate + H2O = L-selenocysteinyl-tRNA(Sec) + 2 phosphate</text>
        <dbReference type="Rhea" id="RHEA:25041"/>
        <dbReference type="Rhea" id="RHEA-COMP:9743"/>
        <dbReference type="Rhea" id="RHEA-COMP:9947"/>
        <dbReference type="ChEBI" id="CHEBI:15377"/>
        <dbReference type="ChEBI" id="CHEBI:16144"/>
        <dbReference type="ChEBI" id="CHEBI:43474"/>
        <dbReference type="ChEBI" id="CHEBI:78551"/>
        <dbReference type="ChEBI" id="CHEBI:78573"/>
        <dbReference type="EC" id="2.9.1.2"/>
    </reaction>
</comment>
<comment type="subcellular location">
    <subcellularLocation>
        <location evidence="18">Cytoplasm</location>
    </subcellularLocation>
</comment>
<evidence type="ECO:0000256" key="8">
    <source>
        <dbReference type="ARBA" id="ARBA00022679"/>
    </source>
</evidence>
<dbReference type="PANTHER" id="PTHR12944:SF2">
    <property type="entry name" value="O-PHOSPHOSERYL-TRNA(SEC) SELENIUM TRANSFERASE"/>
    <property type="match status" value="1"/>
</dbReference>
<keyword evidence="9 18" id="KW-0694">RNA-binding</keyword>
<evidence type="ECO:0000256" key="6">
    <source>
        <dbReference type="ARBA" id="ARBA00021963"/>
    </source>
</evidence>
<evidence type="ECO:0000313" key="21">
    <source>
        <dbReference type="EMBL" id="CAH1783959.1"/>
    </source>
</evidence>
<dbReference type="AlphaFoldDB" id="A0A8J1XF01"/>
<evidence type="ECO:0000256" key="19">
    <source>
        <dbReference type="PIRSR" id="PIRSR017689-1"/>
    </source>
</evidence>
<proteinExistence type="inferred from homology"/>
<gene>
    <name evidence="21" type="ORF">OFUS_LOCUS10227</name>
</gene>
<feature type="binding site" evidence="19">
    <location>
        <position position="75"/>
    </location>
    <ligand>
        <name>pyridoxal 5'-phosphate</name>
        <dbReference type="ChEBI" id="CHEBI:597326"/>
    </ligand>
</feature>
<feature type="binding site" evidence="19">
    <location>
        <position position="396"/>
    </location>
    <ligand>
        <name>tRNA</name>
        <dbReference type="ChEBI" id="CHEBI:17843"/>
    </ligand>
</feature>
<evidence type="ECO:0000256" key="16">
    <source>
        <dbReference type="ARBA" id="ARBA00032693"/>
    </source>
</evidence>
<evidence type="ECO:0000256" key="9">
    <source>
        <dbReference type="ARBA" id="ARBA00022884"/>
    </source>
</evidence>
<name>A0A8J1XF01_OWEFU</name>
<dbReference type="NCBIfam" id="TIGR03531">
    <property type="entry name" value="selenium_SpcS"/>
    <property type="match status" value="1"/>
</dbReference>
<evidence type="ECO:0000256" key="17">
    <source>
        <dbReference type="ARBA" id="ARBA00048808"/>
    </source>
</evidence>
<comment type="subunit">
    <text evidence="13">Homotetramer formed by a catalytic dimer and a non-catalytic dimer serving as a binding platform that orients tRNASec for catalysis. Each tetramer binds the CCA ends of two tRNAs which point to the active sites of the catalytic dimer.</text>
</comment>
<dbReference type="GO" id="GO:0000049">
    <property type="term" value="F:tRNA binding"/>
    <property type="evidence" value="ECO:0007669"/>
    <property type="project" value="UniProtKB-UniRule"/>
</dbReference>
<evidence type="ECO:0000256" key="1">
    <source>
        <dbReference type="ARBA" id="ARBA00001933"/>
    </source>
</evidence>
<feature type="binding site" evidence="19">
    <location>
        <position position="313"/>
    </location>
    <ligand>
        <name>substrate</name>
    </ligand>
</feature>
<evidence type="ECO:0000256" key="14">
    <source>
        <dbReference type="ARBA" id="ARBA00030669"/>
    </source>
</evidence>
<keyword evidence="7 18" id="KW-0820">tRNA-binding</keyword>
<evidence type="ECO:0000256" key="10">
    <source>
        <dbReference type="ARBA" id="ARBA00022898"/>
    </source>
</evidence>
<evidence type="ECO:0000256" key="3">
    <source>
        <dbReference type="ARBA" id="ARBA00004822"/>
    </source>
</evidence>
<keyword evidence="22" id="KW-1185">Reference proteome</keyword>
<evidence type="ECO:0000256" key="15">
    <source>
        <dbReference type="ARBA" id="ARBA00032048"/>
    </source>
</evidence>
<dbReference type="PANTHER" id="PTHR12944">
    <property type="entry name" value="SOLUBLE LIVER ANTIGEN/LIVER PANCREAS ANTIGEN"/>
    <property type="match status" value="1"/>
</dbReference>
<dbReference type="GO" id="GO:0098621">
    <property type="term" value="F:O-phosphoseryl-tRNA(Sec) selenium transferase activity"/>
    <property type="evidence" value="ECO:0007669"/>
    <property type="project" value="UniProtKB-EC"/>
</dbReference>
<protein>
    <recommendedName>
        <fullName evidence="6 18">O-phosphoseryl-tRNA(Sec) selenium transferase</fullName>
        <ecNumber evidence="5 18">2.9.1.2</ecNumber>
    </recommendedName>
    <alternativeName>
        <fullName evidence="14 18">Selenocysteine synthase</fullName>
    </alternativeName>
    <alternativeName>
        <fullName evidence="15 18">Selenocysteinyl-tRNA(Sec) synthase</fullName>
    </alternativeName>
    <alternativeName>
        <fullName evidence="16 18">Sep-tRNA:Sec-tRNA synthase</fullName>
    </alternativeName>
</protein>
<evidence type="ECO:0000313" key="22">
    <source>
        <dbReference type="Proteomes" id="UP000749559"/>
    </source>
</evidence>
<dbReference type="EC" id="2.9.1.2" evidence="5 18"/>
<evidence type="ECO:0000256" key="18">
    <source>
        <dbReference type="PIRNR" id="PIRNR017689"/>
    </source>
</evidence>
<organism evidence="21 22">
    <name type="scientific">Owenia fusiformis</name>
    <name type="common">Polychaete worm</name>
    <dbReference type="NCBI Taxonomy" id="6347"/>
    <lineage>
        <taxon>Eukaryota</taxon>
        <taxon>Metazoa</taxon>
        <taxon>Spiralia</taxon>
        <taxon>Lophotrochozoa</taxon>
        <taxon>Annelida</taxon>
        <taxon>Polychaeta</taxon>
        <taxon>Sedentaria</taxon>
        <taxon>Canalipalpata</taxon>
        <taxon>Sabellida</taxon>
        <taxon>Oweniida</taxon>
        <taxon>Oweniidae</taxon>
        <taxon>Owenia</taxon>
    </lineage>
</organism>
<feature type="binding site" evidence="19">
    <location>
        <position position="97"/>
    </location>
    <ligand>
        <name>substrate</name>
    </ligand>
</feature>
<evidence type="ECO:0000256" key="7">
    <source>
        <dbReference type="ARBA" id="ARBA00022555"/>
    </source>
</evidence>
<comment type="caution">
    <text evidence="21">The sequence shown here is derived from an EMBL/GenBank/DDBJ whole genome shotgun (WGS) entry which is preliminary data.</text>
</comment>